<evidence type="ECO:0008006" key="3">
    <source>
        <dbReference type="Google" id="ProtNLM"/>
    </source>
</evidence>
<dbReference type="InterPro" id="IPR016130">
    <property type="entry name" value="Tyr_Pase_AS"/>
</dbReference>
<dbReference type="OrthoDB" id="9794527at2"/>
<dbReference type="EMBL" id="SMAR01000042">
    <property type="protein sequence ID" value="TCT31455.1"/>
    <property type="molecule type" value="Genomic_DNA"/>
</dbReference>
<evidence type="ECO:0000313" key="2">
    <source>
        <dbReference type="Proteomes" id="UP000295097"/>
    </source>
</evidence>
<dbReference type="InterPro" id="IPR029021">
    <property type="entry name" value="Prot-tyrosine_phosphatase-like"/>
</dbReference>
<dbReference type="Proteomes" id="UP000295097">
    <property type="component" value="Unassembled WGS sequence"/>
</dbReference>
<sequence>MTRSIVVSPLKSIGEMAARHHARFMISLMSADHPFARPGIISSDRHLSLQMNDITFSGTGALIAPEASHVAEIIRFNRIWNGDGPLLIHCWMGVSRSPAAALIAALSLAPDMNDDTLAACLRSASPYATPNTRLIALGDEALERGGSLVNAVENIGRGANCSENLPFELKF</sequence>
<evidence type="ECO:0000313" key="1">
    <source>
        <dbReference type="EMBL" id="TCT31455.1"/>
    </source>
</evidence>
<dbReference type="Gene3D" id="3.90.190.10">
    <property type="entry name" value="Protein tyrosine phosphatase superfamily"/>
    <property type="match status" value="1"/>
</dbReference>
<reference evidence="1 2" key="1">
    <citation type="submission" date="2019-03" db="EMBL/GenBank/DDBJ databases">
        <title>Freshwater and sediment microbial communities from various areas in North America, analyzing microbe dynamics in response to fracking.</title>
        <authorList>
            <person name="Lamendella R."/>
        </authorList>
    </citation>
    <scope>NUCLEOTIDE SEQUENCE [LARGE SCALE GENOMIC DNA]</scope>
    <source>
        <strain evidence="1 2">175.2</strain>
    </source>
</reference>
<keyword evidence="2" id="KW-1185">Reference proteome</keyword>
<comment type="caution">
    <text evidence="1">The sequence shown here is derived from an EMBL/GenBank/DDBJ whole genome shotgun (WGS) entry which is preliminary data.</text>
</comment>
<dbReference type="SUPFAM" id="SSF52799">
    <property type="entry name" value="(Phosphotyrosine protein) phosphatases II"/>
    <property type="match status" value="1"/>
</dbReference>
<name>A0A4R3NHA6_9HYPH</name>
<dbReference type="PROSITE" id="PS00383">
    <property type="entry name" value="TYR_PHOSPHATASE_1"/>
    <property type="match status" value="1"/>
</dbReference>
<proteinExistence type="predicted"/>
<organism evidence="1 2">
    <name type="scientific">Martelella mediterranea</name>
    <dbReference type="NCBI Taxonomy" id="293089"/>
    <lineage>
        <taxon>Bacteria</taxon>
        <taxon>Pseudomonadati</taxon>
        <taxon>Pseudomonadota</taxon>
        <taxon>Alphaproteobacteria</taxon>
        <taxon>Hyphomicrobiales</taxon>
        <taxon>Aurantimonadaceae</taxon>
        <taxon>Martelella</taxon>
    </lineage>
</organism>
<protein>
    <recommendedName>
        <fullName evidence="3">Tyrosine specific protein phosphatases domain-containing protein</fullName>
    </recommendedName>
</protein>
<dbReference type="AlphaFoldDB" id="A0A4R3NHA6"/>
<accession>A0A4R3NHA6</accession>
<gene>
    <name evidence="1" type="ORF">EDC90_104210</name>
</gene>
<dbReference type="RefSeq" id="WP_132313946.1">
    <property type="nucleotide sequence ID" value="NZ_SMAR01000042.1"/>
</dbReference>